<keyword evidence="4" id="KW-0804">Transcription</keyword>
<dbReference type="Gene3D" id="3.40.190.290">
    <property type="match status" value="1"/>
</dbReference>
<evidence type="ECO:0000256" key="3">
    <source>
        <dbReference type="ARBA" id="ARBA00023125"/>
    </source>
</evidence>
<dbReference type="PROSITE" id="PS50931">
    <property type="entry name" value="HTH_LYSR"/>
    <property type="match status" value="1"/>
</dbReference>
<feature type="domain" description="HTH lysR-type" evidence="5">
    <location>
        <begin position="1"/>
        <end position="58"/>
    </location>
</feature>
<dbReference type="InterPro" id="IPR000847">
    <property type="entry name" value="LysR_HTH_N"/>
</dbReference>
<dbReference type="Pfam" id="PF03466">
    <property type="entry name" value="LysR_substrate"/>
    <property type="match status" value="1"/>
</dbReference>
<dbReference type="PANTHER" id="PTHR30126:SF64">
    <property type="entry name" value="HTH-TYPE TRANSCRIPTIONAL REGULATOR CITR"/>
    <property type="match status" value="1"/>
</dbReference>
<proteinExistence type="inferred from homology"/>
<comment type="caution">
    <text evidence="6">The sequence shown here is derived from an EMBL/GenBank/DDBJ whole genome shotgun (WGS) entry which is preliminary data.</text>
</comment>
<reference evidence="6 7" key="1">
    <citation type="submission" date="2017-05" db="EMBL/GenBank/DDBJ databases">
        <title>Vagococcus spp. assemblies.</title>
        <authorList>
            <person name="Gulvik C.A."/>
        </authorList>
    </citation>
    <scope>NUCLEOTIDE SEQUENCE [LARGE SCALE GENOMIC DNA]</scope>
    <source>
        <strain evidence="6 7">SS1995</strain>
    </source>
</reference>
<evidence type="ECO:0000313" key="7">
    <source>
        <dbReference type="Proteomes" id="UP000287857"/>
    </source>
</evidence>
<keyword evidence="2" id="KW-0805">Transcription regulation</keyword>
<keyword evidence="7" id="KW-1185">Reference proteome</keyword>
<organism evidence="6 7">
    <name type="scientific">Vagococcus vulneris</name>
    <dbReference type="NCBI Taxonomy" id="1977869"/>
    <lineage>
        <taxon>Bacteria</taxon>
        <taxon>Bacillati</taxon>
        <taxon>Bacillota</taxon>
        <taxon>Bacilli</taxon>
        <taxon>Lactobacillales</taxon>
        <taxon>Enterococcaceae</taxon>
        <taxon>Vagococcus</taxon>
    </lineage>
</organism>
<name>A0A429ZWM6_9ENTE</name>
<evidence type="ECO:0000259" key="5">
    <source>
        <dbReference type="PROSITE" id="PS50931"/>
    </source>
</evidence>
<dbReference type="Proteomes" id="UP000287857">
    <property type="component" value="Unassembled WGS sequence"/>
</dbReference>
<dbReference type="AlphaFoldDB" id="A0A429ZWM6"/>
<dbReference type="GO" id="GO:0003700">
    <property type="term" value="F:DNA-binding transcription factor activity"/>
    <property type="evidence" value="ECO:0007669"/>
    <property type="project" value="InterPro"/>
</dbReference>
<dbReference type="OrthoDB" id="9785745at2"/>
<gene>
    <name evidence="6" type="ORF">CBF37_08515</name>
</gene>
<evidence type="ECO:0000256" key="2">
    <source>
        <dbReference type="ARBA" id="ARBA00023015"/>
    </source>
</evidence>
<evidence type="ECO:0000313" key="6">
    <source>
        <dbReference type="EMBL" id="RST98202.1"/>
    </source>
</evidence>
<dbReference type="PRINTS" id="PR00039">
    <property type="entry name" value="HTHLYSR"/>
</dbReference>
<dbReference type="InterPro" id="IPR005119">
    <property type="entry name" value="LysR_subst-bd"/>
</dbReference>
<dbReference type="SUPFAM" id="SSF46785">
    <property type="entry name" value="Winged helix' DNA-binding domain"/>
    <property type="match status" value="1"/>
</dbReference>
<dbReference type="GO" id="GO:0000976">
    <property type="term" value="F:transcription cis-regulatory region binding"/>
    <property type="evidence" value="ECO:0007669"/>
    <property type="project" value="TreeGrafter"/>
</dbReference>
<dbReference type="InterPro" id="IPR036388">
    <property type="entry name" value="WH-like_DNA-bd_sf"/>
</dbReference>
<dbReference type="SUPFAM" id="SSF53850">
    <property type="entry name" value="Periplasmic binding protein-like II"/>
    <property type="match status" value="1"/>
</dbReference>
<comment type="similarity">
    <text evidence="1">Belongs to the LysR transcriptional regulatory family.</text>
</comment>
<dbReference type="RefSeq" id="WP_125984325.1">
    <property type="nucleotide sequence ID" value="NZ_NGJS01000012.1"/>
</dbReference>
<evidence type="ECO:0000256" key="4">
    <source>
        <dbReference type="ARBA" id="ARBA00023163"/>
    </source>
</evidence>
<protein>
    <submittedName>
        <fullName evidence="6">LysR family transcriptional regulator</fullName>
    </submittedName>
</protein>
<dbReference type="PANTHER" id="PTHR30126">
    <property type="entry name" value="HTH-TYPE TRANSCRIPTIONAL REGULATOR"/>
    <property type="match status" value="1"/>
</dbReference>
<dbReference type="Gene3D" id="1.10.10.10">
    <property type="entry name" value="Winged helix-like DNA-binding domain superfamily/Winged helix DNA-binding domain"/>
    <property type="match status" value="1"/>
</dbReference>
<dbReference type="InterPro" id="IPR036390">
    <property type="entry name" value="WH_DNA-bd_sf"/>
</dbReference>
<evidence type="ECO:0000256" key="1">
    <source>
        <dbReference type="ARBA" id="ARBA00009437"/>
    </source>
</evidence>
<accession>A0A429ZWM6</accession>
<dbReference type="EMBL" id="NGJS01000012">
    <property type="protein sequence ID" value="RST98202.1"/>
    <property type="molecule type" value="Genomic_DNA"/>
</dbReference>
<dbReference type="Pfam" id="PF00126">
    <property type="entry name" value="HTH_1"/>
    <property type="match status" value="1"/>
</dbReference>
<sequence>MFKLLQTFQTAYETRNFSHTAEELFMSQPAVSNQIKQLELQLNCVLFKRMGKSEMRPTKAAEILYERLLDLSDDWQDTLKLMQEQETKQVTCRMSASNTFASYYLPALMPDLLAAFPTVQFELSMGNSEEVLDSIKRHEIHLGFIEKPLQTQGIERVPLLSDELVLAGNLESSRWLIREKESGVYHYTLRYLTENNINPNYILVKNNDMIIGLLKQGIGKSIVSKKAIPPELSYRHINSDYQRLFYLIKGSHLMDETYEEIKNYIENYYKRIERY</sequence>
<keyword evidence="3" id="KW-0238">DNA-binding</keyword>